<protein>
    <submittedName>
        <fullName evidence="1">Uncharacterized protein</fullName>
    </submittedName>
</protein>
<proteinExistence type="predicted"/>
<dbReference type="AlphaFoldDB" id="A5ZMQ0"/>
<dbReference type="Proteomes" id="UP000006002">
    <property type="component" value="Unassembled WGS sequence"/>
</dbReference>
<sequence>MDILNKMDCFLIYLSIFVIKKHPDGMHLDIFDMFIKKTIILCY</sequence>
<reference evidence="1 2" key="1">
    <citation type="submission" date="2007-03" db="EMBL/GenBank/DDBJ databases">
        <authorList>
            <person name="Fulton L."/>
            <person name="Clifton S."/>
            <person name="Fulton B."/>
            <person name="Xu J."/>
            <person name="Minx P."/>
            <person name="Pepin K.H."/>
            <person name="Johnson M."/>
            <person name="Thiruvilangam P."/>
            <person name="Bhonagiri V."/>
            <person name="Nash W.E."/>
            <person name="Mardis E.R."/>
            <person name="Wilson R.K."/>
        </authorList>
    </citation>
    <scope>NUCLEOTIDE SEQUENCE [LARGE SCALE GENOMIC DNA]</scope>
    <source>
        <strain evidence="1 2">ATCC 29174</strain>
    </source>
</reference>
<name>A5ZMQ0_9FIRM</name>
<accession>A5ZMQ0</accession>
<comment type="caution">
    <text evidence="1">The sequence shown here is derived from an EMBL/GenBank/DDBJ whole genome shotgun (WGS) entry which is preliminary data.</text>
</comment>
<gene>
    <name evidence="1" type="ORF">RUMOBE_00266</name>
</gene>
<evidence type="ECO:0000313" key="1">
    <source>
        <dbReference type="EMBL" id="EDM89143.1"/>
    </source>
</evidence>
<dbReference type="EMBL" id="AAVO02000001">
    <property type="protein sequence ID" value="EDM89143.1"/>
    <property type="molecule type" value="Genomic_DNA"/>
</dbReference>
<reference evidence="1 2" key="2">
    <citation type="submission" date="2007-04" db="EMBL/GenBank/DDBJ databases">
        <title>Draft genome sequence of Ruminococcus obeum (ATCC 29174).</title>
        <authorList>
            <person name="Sudarsanam P."/>
            <person name="Ley R."/>
            <person name="Guruge J."/>
            <person name="Turnbaugh P.J."/>
            <person name="Mahowald M."/>
            <person name="Liep D."/>
            <person name="Gordon J."/>
        </authorList>
    </citation>
    <scope>NUCLEOTIDE SEQUENCE [LARGE SCALE GENOMIC DNA]</scope>
    <source>
        <strain evidence="1 2">ATCC 29174</strain>
    </source>
</reference>
<evidence type="ECO:0000313" key="2">
    <source>
        <dbReference type="Proteomes" id="UP000006002"/>
    </source>
</evidence>
<organism evidence="1 2">
    <name type="scientific">Blautia obeum ATCC 29174</name>
    <dbReference type="NCBI Taxonomy" id="411459"/>
    <lineage>
        <taxon>Bacteria</taxon>
        <taxon>Bacillati</taxon>
        <taxon>Bacillota</taxon>
        <taxon>Clostridia</taxon>
        <taxon>Lachnospirales</taxon>
        <taxon>Lachnospiraceae</taxon>
        <taxon>Blautia</taxon>
    </lineage>
</organism>
<dbReference type="HOGENOM" id="CLU_3230403_0_0_9"/>